<dbReference type="EMBL" id="JBHSDH010000013">
    <property type="protein sequence ID" value="MFC4293372.1"/>
    <property type="molecule type" value="Genomic_DNA"/>
</dbReference>
<comment type="caution">
    <text evidence="1">The sequence shown here is derived from an EMBL/GenBank/DDBJ whole genome shotgun (WGS) entry which is preliminary data.</text>
</comment>
<protein>
    <submittedName>
        <fullName evidence="1">DUF4402 domain-containing protein</fullName>
    </submittedName>
</protein>
<accession>A0ABV8RIY5</accession>
<evidence type="ECO:0000313" key="2">
    <source>
        <dbReference type="Proteomes" id="UP001595887"/>
    </source>
</evidence>
<dbReference type="InterPro" id="IPR025514">
    <property type="entry name" value="DUF4402"/>
</dbReference>
<keyword evidence="2" id="KW-1185">Reference proteome</keyword>
<reference evidence="2" key="1">
    <citation type="journal article" date="2019" name="Int. J. Syst. Evol. Microbiol.">
        <title>The Global Catalogue of Microorganisms (GCM) 10K type strain sequencing project: providing services to taxonomists for standard genome sequencing and annotation.</title>
        <authorList>
            <consortium name="The Broad Institute Genomics Platform"/>
            <consortium name="The Broad Institute Genome Sequencing Center for Infectious Disease"/>
            <person name="Wu L."/>
            <person name="Ma J."/>
        </authorList>
    </citation>
    <scope>NUCLEOTIDE SEQUENCE [LARGE SCALE GENOMIC DNA]</scope>
    <source>
        <strain evidence="2">CECT 8531</strain>
    </source>
</reference>
<proteinExistence type="predicted"/>
<dbReference type="Proteomes" id="UP001595887">
    <property type="component" value="Unassembled WGS sequence"/>
</dbReference>
<dbReference type="RefSeq" id="WP_381424861.1">
    <property type="nucleotide sequence ID" value="NZ_JBHSDH010000013.1"/>
</dbReference>
<sequence length="178" mass="18221">MIGIRLSLLAAAFTAVILLPIGAARGDVCRLCEAAPSASNAPKGPDTPISIDITTRLNFSRFAMAGTGQSGQVKINPQSGTAQVQGGLVDLGGYSLAGTAVIRGEPGRQVRVDMPASIQMTSSTGGTMTLAELQTDLGPAPRLDASGELRFSFGGALQVSGSVSGKFRGRIPITAQYE</sequence>
<name>A0ABV8RIY5_9SPHN</name>
<organism evidence="1 2">
    <name type="scientific">Sphingorhabdus arenilitoris</name>
    <dbReference type="NCBI Taxonomy" id="1490041"/>
    <lineage>
        <taxon>Bacteria</taxon>
        <taxon>Pseudomonadati</taxon>
        <taxon>Pseudomonadota</taxon>
        <taxon>Alphaproteobacteria</taxon>
        <taxon>Sphingomonadales</taxon>
        <taxon>Sphingomonadaceae</taxon>
        <taxon>Sphingorhabdus</taxon>
    </lineage>
</organism>
<evidence type="ECO:0000313" key="1">
    <source>
        <dbReference type="EMBL" id="MFC4293372.1"/>
    </source>
</evidence>
<dbReference type="Pfam" id="PF14352">
    <property type="entry name" value="DUF4402"/>
    <property type="match status" value="1"/>
</dbReference>
<gene>
    <name evidence="1" type="ORF">ACFOWX_13185</name>
</gene>